<accession>V9SG45</accession>
<evidence type="ECO:0000313" key="1">
    <source>
        <dbReference type="EMBL" id="AHC54859.1"/>
    </source>
</evidence>
<reference evidence="1 2" key="1">
    <citation type="journal article" date="2014" name="Arch. Virol.">
        <title>Complete genome sequence of Tunisvirus, a new member of the proposed family Marseilleviridae.</title>
        <authorList>
            <person name="Aherfi S."/>
            <person name="Boughalmi M."/>
            <person name="Pagnier I."/>
            <person name="Fournous G."/>
            <person name="La Scola B."/>
            <person name="Raoult D."/>
            <person name="Colson P."/>
        </authorList>
    </citation>
    <scope>NUCLEOTIDE SEQUENCE [LARGE SCALE GENOMIC DNA]</scope>
    <source>
        <strain evidence="1 2">U484</strain>
    </source>
</reference>
<evidence type="ECO:0000313" key="2">
    <source>
        <dbReference type="Proteomes" id="UP000232615"/>
    </source>
</evidence>
<name>V9SG45_9VIRU</name>
<keyword evidence="2" id="KW-1185">Reference proteome</keyword>
<dbReference type="EMBL" id="KF483846">
    <property type="protein sequence ID" value="AHC54859.1"/>
    <property type="molecule type" value="Genomic_DNA"/>
</dbReference>
<dbReference type="Proteomes" id="UP000232615">
    <property type="component" value="Segment"/>
</dbReference>
<gene>
    <name evidence="1" type="ORF">TNS_ORF141</name>
</gene>
<sequence length="400" mass="45386">MNSFVVGGPCIDLFKKNGSLFNLERAKEKRWEQSGCKNRFTFSSNFDIGDLSEDSVFSKDGTCFSRSDLSFARRHIGKSFFGEPPVTEGDVEKVSELPHEISLSRELASIGVKPSSKLAGIREFLSSVGRGLPIPWRIKLRPDNEKGDIRAMYASISILLSLEQEGLIWVANSQLGGYRPNGGKYVHIDRGAIALGDRKFCFPPSFREEIKKIYGLPEKTRHVVVPVAVSRGKHANVLILDRKKKTVSFFEPHGIKSRDKYFQGTEEFLKKFIDEFGLEGYKGKYDEGTCPWSGPQAKEPKNDYDTGYCMTWTQLFIYCKMKFPELSDAEINYALTHGMTRSEIRDTVERFGAFAWDEGKKAAKKSKRYEDDPVKAFYYGKKGVSYHKKLRPAGNECVEF</sequence>
<organism evidence="1 2">
    <name type="scientific">Tunisvirus fontaine2</name>
    <dbReference type="NCBI Taxonomy" id="1421067"/>
    <lineage>
        <taxon>Viruses</taxon>
        <taxon>Varidnaviria</taxon>
        <taxon>Bamfordvirae</taxon>
        <taxon>Nucleocytoviricota</taxon>
        <taxon>Megaviricetes</taxon>
        <taxon>Pimascovirales</taxon>
        <taxon>Pimascovirales incertae sedis</taxon>
        <taxon>Marseilleviridae</taxon>
        <taxon>Losannavirus</taxon>
        <taxon>Losannavirus tunisense</taxon>
    </lineage>
</organism>
<proteinExistence type="predicted"/>
<protein>
    <submittedName>
        <fullName evidence="1">Uncharacterized protein</fullName>
    </submittedName>
</protein>